<dbReference type="Proteomes" id="UP000095283">
    <property type="component" value="Unplaced"/>
</dbReference>
<proteinExistence type="predicted"/>
<name>A0A1I7WEE4_HETBA</name>
<protein>
    <submittedName>
        <fullName evidence="2">NADH dehydrogenase subunit 4L</fullName>
    </submittedName>
</protein>
<dbReference type="WBParaSite" id="Hba_03285">
    <property type="protein sequence ID" value="Hba_03285"/>
    <property type="gene ID" value="Hba_03285"/>
</dbReference>
<dbReference type="AlphaFoldDB" id="A0A1I7WEE4"/>
<evidence type="ECO:0000313" key="2">
    <source>
        <dbReference type="WBParaSite" id="Hba_03285"/>
    </source>
</evidence>
<organism evidence="1 2">
    <name type="scientific">Heterorhabditis bacteriophora</name>
    <name type="common">Entomopathogenic nematode worm</name>
    <dbReference type="NCBI Taxonomy" id="37862"/>
    <lineage>
        <taxon>Eukaryota</taxon>
        <taxon>Metazoa</taxon>
        <taxon>Ecdysozoa</taxon>
        <taxon>Nematoda</taxon>
        <taxon>Chromadorea</taxon>
        <taxon>Rhabditida</taxon>
        <taxon>Rhabditina</taxon>
        <taxon>Rhabditomorpha</taxon>
        <taxon>Strongyloidea</taxon>
        <taxon>Heterorhabditidae</taxon>
        <taxon>Heterorhabditis</taxon>
    </lineage>
</organism>
<evidence type="ECO:0000313" key="1">
    <source>
        <dbReference type="Proteomes" id="UP000095283"/>
    </source>
</evidence>
<sequence length="21" mass="2341">MVTFVGSVIFINTLLLLLLMC</sequence>
<accession>A0A1I7WEE4</accession>
<reference evidence="2" key="1">
    <citation type="submission" date="2016-11" db="UniProtKB">
        <authorList>
            <consortium name="WormBaseParasite"/>
        </authorList>
    </citation>
    <scope>IDENTIFICATION</scope>
</reference>
<keyword evidence="1" id="KW-1185">Reference proteome</keyword>